<keyword evidence="1" id="KW-0812">Transmembrane</keyword>
<keyword evidence="1" id="KW-1133">Transmembrane helix</keyword>
<sequence>MIPFVVLITVLVCFINYGLWPLAISVLGYLVSEQPSEAMVLMLFWLTMVFIQFVAMWHIAKRKPRGRNFFFYTVWVCVFVQSADLLLGTEDALPVWDLVDLFIYPAAAMWILYASDVKEYFDK</sequence>
<protein>
    <recommendedName>
        <fullName evidence="4">DUF2569 domain-containing protein</fullName>
    </recommendedName>
</protein>
<reference evidence="3" key="2">
    <citation type="submission" date="2019-06" db="EMBL/GenBank/DDBJ databases">
        <title>Co-occurence of chitin degradation, pigmentation and bioactivity in marine Pseudoalteromonas.</title>
        <authorList>
            <person name="Sonnenschein E.C."/>
            <person name="Bech P.K."/>
        </authorList>
    </citation>
    <scope>NUCLEOTIDE SEQUENCE [LARGE SCALE GENOMIC DNA]</scope>
    <source>
        <strain evidence="3">S2676</strain>
    </source>
</reference>
<feature type="transmembrane region" description="Helical" evidence="1">
    <location>
        <begin position="69"/>
        <end position="87"/>
    </location>
</feature>
<comment type="caution">
    <text evidence="2">The sequence shown here is derived from an EMBL/GenBank/DDBJ whole genome shotgun (WGS) entry which is preliminary data.</text>
</comment>
<name>A0A5S3WKS4_9GAMM</name>
<dbReference type="OrthoDB" id="6303301at2"/>
<gene>
    <name evidence="2" type="ORF">CWB99_14615</name>
</gene>
<evidence type="ECO:0000313" key="3">
    <source>
        <dbReference type="Proteomes" id="UP000310249"/>
    </source>
</evidence>
<dbReference type="Proteomes" id="UP000310249">
    <property type="component" value="Unassembled WGS sequence"/>
</dbReference>
<evidence type="ECO:0000313" key="2">
    <source>
        <dbReference type="EMBL" id="TMP27512.1"/>
    </source>
</evidence>
<feature type="transmembrane region" description="Helical" evidence="1">
    <location>
        <begin position="93"/>
        <end position="113"/>
    </location>
</feature>
<evidence type="ECO:0000256" key="1">
    <source>
        <dbReference type="SAM" id="Phobius"/>
    </source>
</evidence>
<keyword evidence="1" id="KW-0472">Membrane</keyword>
<dbReference type="EMBL" id="PNCI01000033">
    <property type="protein sequence ID" value="TMP27512.1"/>
    <property type="molecule type" value="Genomic_DNA"/>
</dbReference>
<organism evidence="2 3">
    <name type="scientific">Pseudoalteromonas rubra</name>
    <dbReference type="NCBI Taxonomy" id="43658"/>
    <lineage>
        <taxon>Bacteria</taxon>
        <taxon>Pseudomonadati</taxon>
        <taxon>Pseudomonadota</taxon>
        <taxon>Gammaproteobacteria</taxon>
        <taxon>Alteromonadales</taxon>
        <taxon>Pseudoalteromonadaceae</taxon>
        <taxon>Pseudoalteromonas</taxon>
    </lineage>
</organism>
<feature type="transmembrane region" description="Helical" evidence="1">
    <location>
        <begin position="7"/>
        <end position="32"/>
    </location>
</feature>
<dbReference type="AlphaFoldDB" id="A0A5S3WKS4"/>
<proteinExistence type="predicted"/>
<accession>A0A5S3WKS4</accession>
<feature type="transmembrane region" description="Helical" evidence="1">
    <location>
        <begin position="38"/>
        <end position="57"/>
    </location>
</feature>
<dbReference type="RefSeq" id="WP_138552925.1">
    <property type="nucleotide sequence ID" value="NZ_PNCH01000053.1"/>
</dbReference>
<evidence type="ECO:0008006" key="4">
    <source>
        <dbReference type="Google" id="ProtNLM"/>
    </source>
</evidence>
<reference evidence="2 3" key="1">
    <citation type="submission" date="2018-01" db="EMBL/GenBank/DDBJ databases">
        <authorList>
            <person name="Paulsen S."/>
            <person name="Gram L.K."/>
        </authorList>
    </citation>
    <scope>NUCLEOTIDE SEQUENCE [LARGE SCALE GENOMIC DNA]</scope>
    <source>
        <strain evidence="2 3">S2676</strain>
    </source>
</reference>